<protein>
    <recommendedName>
        <fullName evidence="4">Lipoprotein</fullName>
    </recommendedName>
</protein>
<dbReference type="AlphaFoldDB" id="A0A7G1NZ89"/>
<evidence type="ECO:0000313" key="3">
    <source>
        <dbReference type="Proteomes" id="UP000516444"/>
    </source>
</evidence>
<reference evidence="2 3" key="1">
    <citation type="journal article" date="2014" name="Int. J. Syst. Evol. Microbiol.">
        <title>Complete genome sequence of Corynebacterium casei LMG S-19264T (=DSM 44701T), isolated from a smear-ripened cheese.</title>
        <authorList>
            <consortium name="US DOE Joint Genome Institute (JGI-PGF)"/>
            <person name="Walter F."/>
            <person name="Albersmeier A."/>
            <person name="Kalinowski J."/>
            <person name="Ruckert C."/>
        </authorList>
    </citation>
    <scope>NUCLEOTIDE SEQUENCE [LARGE SCALE GENOMIC DNA]</scope>
    <source>
        <strain evidence="2 3">JCM 4677</strain>
    </source>
</reference>
<feature type="chain" id="PRO_5029004663" description="Lipoprotein" evidence="1">
    <location>
        <begin position="21"/>
        <end position="148"/>
    </location>
</feature>
<proteinExistence type="predicted"/>
<sequence length="148" mass="16060">MRRPSSTARRPFLAASAVGAAVCLLTACGGKPEPCQLIDAVSKVSVTWQADELPYGEGSSYRLCVGERCGSGTPQLLGDQVRVSLRLPDDFDERRPEVSLRLSGPRDAAELDESRTITMRDRETGCDEARYGALRLTADSALEEVRNS</sequence>
<dbReference type="Proteomes" id="UP000516444">
    <property type="component" value="Chromosome"/>
</dbReference>
<name>A0A7G1NZ89_9ACTN</name>
<feature type="signal peptide" evidence="1">
    <location>
        <begin position="1"/>
        <end position="20"/>
    </location>
</feature>
<organism evidence="2 3">
    <name type="scientific">Streptomyces aurantiacus</name>
    <dbReference type="NCBI Taxonomy" id="47760"/>
    <lineage>
        <taxon>Bacteria</taxon>
        <taxon>Bacillati</taxon>
        <taxon>Actinomycetota</taxon>
        <taxon>Actinomycetes</taxon>
        <taxon>Kitasatosporales</taxon>
        <taxon>Streptomycetaceae</taxon>
        <taxon>Streptomyces</taxon>
        <taxon>Streptomyces aurantiacus group</taxon>
    </lineage>
</organism>
<keyword evidence="3" id="KW-1185">Reference proteome</keyword>
<dbReference type="PROSITE" id="PS51257">
    <property type="entry name" value="PROKAR_LIPOPROTEIN"/>
    <property type="match status" value="1"/>
</dbReference>
<dbReference type="EMBL" id="AP023440">
    <property type="protein sequence ID" value="BCL27681.1"/>
    <property type="molecule type" value="Genomic_DNA"/>
</dbReference>
<keyword evidence="1" id="KW-0732">Signal</keyword>
<evidence type="ECO:0000256" key="1">
    <source>
        <dbReference type="SAM" id="SignalP"/>
    </source>
</evidence>
<evidence type="ECO:0000313" key="2">
    <source>
        <dbReference type="EMBL" id="BCL27681.1"/>
    </source>
</evidence>
<evidence type="ECO:0008006" key="4">
    <source>
        <dbReference type="Google" id="ProtNLM"/>
    </source>
</evidence>
<dbReference type="KEGG" id="sgm:GCM10017557_25400"/>
<accession>A0A7G1NZ89</accession>
<gene>
    <name evidence="2" type="ORF">GCM10017557_25400</name>
</gene>